<proteinExistence type="predicted"/>
<dbReference type="Gene3D" id="1.20.1280.50">
    <property type="match status" value="1"/>
</dbReference>
<dbReference type="GO" id="GO:0005509">
    <property type="term" value="F:calcium ion binding"/>
    <property type="evidence" value="ECO:0007669"/>
    <property type="project" value="InterPro"/>
</dbReference>
<dbReference type="InterPro" id="IPR002048">
    <property type="entry name" value="EF_hand_dom"/>
</dbReference>
<dbReference type="Gene3D" id="1.10.238.10">
    <property type="entry name" value="EF-hand"/>
    <property type="match status" value="1"/>
</dbReference>
<evidence type="ECO:0000259" key="2">
    <source>
        <dbReference type="PROSITE" id="PS50181"/>
    </source>
</evidence>
<evidence type="ECO:0000313" key="5">
    <source>
        <dbReference type="Proteomes" id="UP000612746"/>
    </source>
</evidence>
<dbReference type="SMART" id="SM00054">
    <property type="entry name" value="EFh"/>
    <property type="match status" value="1"/>
</dbReference>
<dbReference type="EMBL" id="JAEPRA010000007">
    <property type="protein sequence ID" value="KAG2182925.1"/>
    <property type="molecule type" value="Genomic_DNA"/>
</dbReference>
<dbReference type="PROSITE" id="PS00018">
    <property type="entry name" value="EF_HAND_1"/>
    <property type="match status" value="1"/>
</dbReference>
<protein>
    <recommendedName>
        <fullName evidence="6">EF-hand domain-containing protein</fullName>
    </recommendedName>
</protein>
<evidence type="ECO:0000256" key="1">
    <source>
        <dbReference type="ARBA" id="ARBA00022837"/>
    </source>
</evidence>
<keyword evidence="1" id="KW-0106">Calcium</keyword>
<name>A0A8H7Q082_9FUNG</name>
<dbReference type="Pfam" id="PF12937">
    <property type="entry name" value="F-box-like"/>
    <property type="match status" value="1"/>
</dbReference>
<feature type="domain" description="EF-hand" evidence="3">
    <location>
        <begin position="221"/>
        <end position="256"/>
    </location>
</feature>
<dbReference type="AlphaFoldDB" id="A0A8H7Q082"/>
<dbReference type="Proteomes" id="UP000612746">
    <property type="component" value="Unassembled WGS sequence"/>
</dbReference>
<dbReference type="PROSITE" id="PS50181">
    <property type="entry name" value="FBOX"/>
    <property type="match status" value="1"/>
</dbReference>
<evidence type="ECO:0000313" key="4">
    <source>
        <dbReference type="EMBL" id="KAG2182925.1"/>
    </source>
</evidence>
<dbReference type="OrthoDB" id="26525at2759"/>
<dbReference type="InterPro" id="IPR011992">
    <property type="entry name" value="EF-hand-dom_pair"/>
</dbReference>
<sequence length="340" mass="38713">MLTIETIPQTVLIELAFSLDPADIARLAQTCKTFFQIYTSNELWRSKTHHDFGNLFAVYHILTTSGLELDPTLGTKFANEPSNWRQYYIEKNNAVNGTDAQNNALVDEGEEEYIKAQKDLQSFQDSQDVSILSRVASKLVWILDVFPGHAGCYHLLGFILYILNRLEEAMMLLDFGRTVDPEYEPIDDLEEEISKILNGYKGSEVTLEEEPLIKDHELTPKLAEVLNEIFETFDQDHDGALNNEELGNFIFTTNGSHPPPQFLVQIAQRFGGTERYWLTKDGFLVKCGSYKSLIIQAPSTNCFVLQAFYLEQTLDDPTETRSDLSVHGYDGQTLQKMMQE</sequence>
<keyword evidence="5" id="KW-1185">Reference proteome</keyword>
<dbReference type="InterPro" id="IPR001810">
    <property type="entry name" value="F-box_dom"/>
</dbReference>
<dbReference type="InterPro" id="IPR036047">
    <property type="entry name" value="F-box-like_dom_sf"/>
</dbReference>
<gene>
    <name evidence="4" type="ORF">INT44_005906</name>
</gene>
<evidence type="ECO:0008006" key="6">
    <source>
        <dbReference type="Google" id="ProtNLM"/>
    </source>
</evidence>
<organism evidence="4 5">
    <name type="scientific">Umbelopsis vinacea</name>
    <dbReference type="NCBI Taxonomy" id="44442"/>
    <lineage>
        <taxon>Eukaryota</taxon>
        <taxon>Fungi</taxon>
        <taxon>Fungi incertae sedis</taxon>
        <taxon>Mucoromycota</taxon>
        <taxon>Mucoromycotina</taxon>
        <taxon>Umbelopsidomycetes</taxon>
        <taxon>Umbelopsidales</taxon>
        <taxon>Umbelopsidaceae</taxon>
        <taxon>Umbelopsis</taxon>
    </lineage>
</organism>
<dbReference type="PROSITE" id="PS50222">
    <property type="entry name" value="EF_HAND_2"/>
    <property type="match status" value="1"/>
</dbReference>
<dbReference type="SUPFAM" id="SSF81383">
    <property type="entry name" value="F-box domain"/>
    <property type="match status" value="1"/>
</dbReference>
<accession>A0A8H7Q082</accession>
<dbReference type="InterPro" id="IPR018247">
    <property type="entry name" value="EF_Hand_1_Ca_BS"/>
</dbReference>
<reference evidence="4" key="1">
    <citation type="submission" date="2020-12" db="EMBL/GenBank/DDBJ databases">
        <title>Metabolic potential, ecology and presence of endohyphal bacteria is reflected in genomic diversity of Mucoromycotina.</title>
        <authorList>
            <person name="Muszewska A."/>
            <person name="Okrasinska A."/>
            <person name="Steczkiewicz K."/>
            <person name="Drgas O."/>
            <person name="Orlowska M."/>
            <person name="Perlinska-Lenart U."/>
            <person name="Aleksandrzak-Piekarczyk T."/>
            <person name="Szatraj K."/>
            <person name="Zielenkiewicz U."/>
            <person name="Pilsyk S."/>
            <person name="Malc E."/>
            <person name="Mieczkowski P."/>
            <person name="Kruszewska J.S."/>
            <person name="Biernat P."/>
            <person name="Pawlowska J."/>
        </authorList>
    </citation>
    <scope>NUCLEOTIDE SEQUENCE</scope>
    <source>
        <strain evidence="4">WA0000051536</strain>
    </source>
</reference>
<dbReference type="SUPFAM" id="SSF47473">
    <property type="entry name" value="EF-hand"/>
    <property type="match status" value="1"/>
</dbReference>
<feature type="domain" description="F-box" evidence="2">
    <location>
        <begin position="1"/>
        <end position="47"/>
    </location>
</feature>
<evidence type="ECO:0000259" key="3">
    <source>
        <dbReference type="PROSITE" id="PS50222"/>
    </source>
</evidence>
<comment type="caution">
    <text evidence="4">The sequence shown here is derived from an EMBL/GenBank/DDBJ whole genome shotgun (WGS) entry which is preliminary data.</text>
</comment>